<gene>
    <name evidence="2" type="ORF">PoB_007638200</name>
</gene>
<keyword evidence="2" id="KW-0406">Ion transport</keyword>
<sequence>MSLLRYSVNGKLFKLIFCGIHVCLVFIIIKVLLCALYVTRVCLDDVKEYACDGSPCNVSLDDSDSSQGFTSTNINWYVLLWVQRPLPLWMAQTVLSMISFIMHAVLLFITSK</sequence>
<feature type="transmembrane region" description="Helical" evidence="1">
    <location>
        <begin position="12"/>
        <end position="38"/>
    </location>
</feature>
<name>A0AAV4DZS6_9GAST</name>
<dbReference type="Proteomes" id="UP000735302">
    <property type="component" value="Unassembled WGS sequence"/>
</dbReference>
<keyword evidence="1" id="KW-0472">Membrane</keyword>
<evidence type="ECO:0000313" key="2">
    <source>
        <dbReference type="EMBL" id="GFO49877.1"/>
    </source>
</evidence>
<reference evidence="2 3" key="1">
    <citation type="journal article" date="2021" name="Elife">
        <title>Chloroplast acquisition without the gene transfer in kleptoplastic sea slugs, Plakobranchus ocellatus.</title>
        <authorList>
            <person name="Maeda T."/>
            <person name="Takahashi S."/>
            <person name="Yoshida T."/>
            <person name="Shimamura S."/>
            <person name="Takaki Y."/>
            <person name="Nagai Y."/>
            <person name="Toyoda A."/>
            <person name="Suzuki Y."/>
            <person name="Arimoto A."/>
            <person name="Ishii H."/>
            <person name="Satoh N."/>
            <person name="Nishiyama T."/>
            <person name="Hasebe M."/>
            <person name="Maruyama T."/>
            <person name="Minagawa J."/>
            <person name="Obokata J."/>
            <person name="Shigenobu S."/>
        </authorList>
    </citation>
    <scope>NUCLEOTIDE SEQUENCE [LARGE SCALE GENOMIC DNA]</scope>
</reference>
<feature type="non-terminal residue" evidence="2">
    <location>
        <position position="112"/>
    </location>
</feature>
<comment type="caution">
    <text evidence="2">The sequence shown here is derived from an EMBL/GenBank/DDBJ whole genome shotgun (WGS) entry which is preliminary data.</text>
</comment>
<protein>
    <submittedName>
        <fullName evidence="2">Potassium channel subfamily t member 1</fullName>
    </submittedName>
</protein>
<organism evidence="2 3">
    <name type="scientific">Plakobranchus ocellatus</name>
    <dbReference type="NCBI Taxonomy" id="259542"/>
    <lineage>
        <taxon>Eukaryota</taxon>
        <taxon>Metazoa</taxon>
        <taxon>Spiralia</taxon>
        <taxon>Lophotrochozoa</taxon>
        <taxon>Mollusca</taxon>
        <taxon>Gastropoda</taxon>
        <taxon>Heterobranchia</taxon>
        <taxon>Euthyneura</taxon>
        <taxon>Panpulmonata</taxon>
        <taxon>Sacoglossa</taxon>
        <taxon>Placobranchoidea</taxon>
        <taxon>Plakobranchidae</taxon>
        <taxon>Plakobranchus</taxon>
    </lineage>
</organism>
<proteinExistence type="predicted"/>
<keyword evidence="2" id="KW-0813">Transport</keyword>
<dbReference type="GO" id="GO:0034220">
    <property type="term" value="P:monoatomic ion transmembrane transport"/>
    <property type="evidence" value="ECO:0007669"/>
    <property type="project" value="UniProtKB-KW"/>
</dbReference>
<accession>A0AAV4DZS6</accession>
<feature type="transmembrane region" description="Helical" evidence="1">
    <location>
        <begin position="89"/>
        <end position="109"/>
    </location>
</feature>
<keyword evidence="1" id="KW-0812">Transmembrane</keyword>
<keyword evidence="1" id="KW-1133">Transmembrane helix</keyword>
<keyword evidence="3" id="KW-1185">Reference proteome</keyword>
<keyword evidence="2" id="KW-0407">Ion channel</keyword>
<dbReference type="AlphaFoldDB" id="A0AAV4DZS6"/>
<dbReference type="EMBL" id="BLXT01008535">
    <property type="protein sequence ID" value="GFO49877.1"/>
    <property type="molecule type" value="Genomic_DNA"/>
</dbReference>
<evidence type="ECO:0000256" key="1">
    <source>
        <dbReference type="SAM" id="Phobius"/>
    </source>
</evidence>
<evidence type="ECO:0000313" key="3">
    <source>
        <dbReference type="Proteomes" id="UP000735302"/>
    </source>
</evidence>